<dbReference type="InterPro" id="IPR053053">
    <property type="entry name" value="WD_repeat_protein"/>
</dbReference>
<accession>A0A1V9ZTW3</accession>
<evidence type="ECO:0000256" key="1">
    <source>
        <dbReference type="PROSITE-ProRule" id="PRU00221"/>
    </source>
</evidence>
<dbReference type="OrthoDB" id="256303at2759"/>
<keyword evidence="1" id="KW-0853">WD repeat</keyword>
<evidence type="ECO:0000313" key="3">
    <source>
        <dbReference type="EMBL" id="OQS01447.1"/>
    </source>
</evidence>
<dbReference type="InterPro" id="IPR036322">
    <property type="entry name" value="WD40_repeat_dom_sf"/>
</dbReference>
<evidence type="ECO:0000256" key="2">
    <source>
        <dbReference type="SAM" id="MobiDB-lite"/>
    </source>
</evidence>
<feature type="compositionally biased region" description="Low complexity" evidence="2">
    <location>
        <begin position="47"/>
        <end position="57"/>
    </location>
</feature>
<gene>
    <name evidence="3" type="ORF">ACHHYP_00771</name>
</gene>
<evidence type="ECO:0000313" key="4">
    <source>
        <dbReference type="Proteomes" id="UP000243579"/>
    </source>
</evidence>
<dbReference type="PROSITE" id="PS50082">
    <property type="entry name" value="WD_REPEATS_2"/>
    <property type="match status" value="1"/>
</dbReference>
<feature type="region of interest" description="Disordered" evidence="2">
    <location>
        <begin position="33"/>
        <end position="62"/>
    </location>
</feature>
<organism evidence="3 4">
    <name type="scientific">Achlya hypogyna</name>
    <name type="common">Oomycete</name>
    <name type="synonym">Protoachlya hypogyna</name>
    <dbReference type="NCBI Taxonomy" id="1202772"/>
    <lineage>
        <taxon>Eukaryota</taxon>
        <taxon>Sar</taxon>
        <taxon>Stramenopiles</taxon>
        <taxon>Oomycota</taxon>
        <taxon>Saprolegniomycetes</taxon>
        <taxon>Saprolegniales</taxon>
        <taxon>Achlyaceae</taxon>
        <taxon>Achlya</taxon>
    </lineage>
</organism>
<dbReference type="Pfam" id="PF00400">
    <property type="entry name" value="WD40"/>
    <property type="match status" value="2"/>
</dbReference>
<dbReference type="STRING" id="1202772.A0A1V9ZTW3"/>
<sequence>MDLIQGYASSDDEAPPPLKRKARALDDHVVELPPPLASAYKPKRRASSGAAPTTAAPQPLPPVFTDARAEPWLVAAPVPSRELRRWKTEYRVNRVRWNPQFPWLLASAGMHPTIDVWDAGCGTCARSLDQPHTAAVKDLQWSCDGRRLVSASFDRTVGCVDVETGTVVATHSGDHRFTAVAIHPTDANVVLVGDANGSILSWDLRGSSIRAFGRSCGEVLALAFLPGTDHLQFISSSTVTKTSAVEKAVLVWDYESGATVSKPIYGEGYSCSAVAVPTFSFPNAPNGRVHRSVPFVALQTHGNYIATVSAIKFQQLKARFTGHTAEGYGIDCAFNATGGLLATGDATGRLLVFDARRRHCVYTVSPHTHVCMAVQCHPAAPSVIATGGWDQSITIHA</sequence>
<keyword evidence="4" id="KW-1185">Reference proteome</keyword>
<protein>
    <submittedName>
        <fullName evidence="3">WD repeat-containing protein 25-like</fullName>
    </submittedName>
</protein>
<dbReference type="Proteomes" id="UP000243579">
    <property type="component" value="Unassembled WGS sequence"/>
</dbReference>
<dbReference type="InterPro" id="IPR001680">
    <property type="entry name" value="WD40_rpt"/>
</dbReference>
<dbReference type="EMBL" id="JNBR01000007">
    <property type="protein sequence ID" value="OQS01447.1"/>
    <property type="molecule type" value="Genomic_DNA"/>
</dbReference>
<dbReference type="SMART" id="SM00320">
    <property type="entry name" value="WD40"/>
    <property type="match status" value="6"/>
</dbReference>
<dbReference type="PANTHER" id="PTHR44566">
    <property type="entry name" value="TRANSDUCIN/WD40 REPEAT-LIKE SUPERFAMILY PROTEIN"/>
    <property type="match status" value="1"/>
</dbReference>
<dbReference type="SUPFAM" id="SSF50978">
    <property type="entry name" value="WD40 repeat-like"/>
    <property type="match status" value="1"/>
</dbReference>
<dbReference type="InterPro" id="IPR015943">
    <property type="entry name" value="WD40/YVTN_repeat-like_dom_sf"/>
</dbReference>
<dbReference type="AlphaFoldDB" id="A0A1V9ZTW3"/>
<feature type="repeat" description="WD" evidence="1">
    <location>
        <begin position="129"/>
        <end position="170"/>
    </location>
</feature>
<comment type="caution">
    <text evidence="3">The sequence shown here is derived from an EMBL/GenBank/DDBJ whole genome shotgun (WGS) entry which is preliminary data.</text>
</comment>
<reference evidence="3 4" key="1">
    <citation type="journal article" date="2014" name="Genome Biol. Evol.">
        <title>The secreted proteins of Achlya hypogyna and Thraustotheca clavata identify the ancestral oomycete secretome and reveal gene acquisitions by horizontal gene transfer.</title>
        <authorList>
            <person name="Misner I."/>
            <person name="Blouin N."/>
            <person name="Leonard G."/>
            <person name="Richards T.A."/>
            <person name="Lane C.E."/>
        </authorList>
    </citation>
    <scope>NUCLEOTIDE SEQUENCE [LARGE SCALE GENOMIC DNA]</scope>
    <source>
        <strain evidence="3 4">ATCC 48635</strain>
    </source>
</reference>
<name>A0A1V9ZTW3_ACHHY</name>
<dbReference type="Gene3D" id="2.130.10.10">
    <property type="entry name" value="YVTN repeat-like/Quinoprotein amine dehydrogenase"/>
    <property type="match status" value="1"/>
</dbReference>
<dbReference type="PANTHER" id="PTHR44566:SF1">
    <property type="entry name" value="WD REPEAT-CONTAINING PROTEIN 25"/>
    <property type="match status" value="1"/>
</dbReference>
<proteinExistence type="predicted"/>